<feature type="region of interest" description="Disordered" evidence="1">
    <location>
        <begin position="1"/>
        <end position="34"/>
    </location>
</feature>
<dbReference type="Proteomes" id="UP001157938">
    <property type="component" value="Unassembled WGS sequence"/>
</dbReference>
<evidence type="ECO:0000256" key="1">
    <source>
        <dbReference type="SAM" id="MobiDB-lite"/>
    </source>
</evidence>
<organism evidence="2 3">
    <name type="scientific">Peronospora farinosa</name>
    <dbReference type="NCBI Taxonomy" id="134698"/>
    <lineage>
        <taxon>Eukaryota</taxon>
        <taxon>Sar</taxon>
        <taxon>Stramenopiles</taxon>
        <taxon>Oomycota</taxon>
        <taxon>Peronosporomycetes</taxon>
        <taxon>Peronosporales</taxon>
        <taxon>Peronosporaceae</taxon>
        <taxon>Peronospora</taxon>
    </lineage>
</organism>
<dbReference type="SUPFAM" id="SSF56672">
    <property type="entry name" value="DNA/RNA polymerases"/>
    <property type="match status" value="1"/>
</dbReference>
<accession>A0ABN8BX64</accession>
<comment type="caution">
    <text evidence="2">The sequence shown here is derived from an EMBL/GenBank/DDBJ whole genome shotgun (WGS) entry which is preliminary data.</text>
</comment>
<sequence length="221" mass="24701">MCQSRAGARDARENARKEHADHRDEAIHGSTHRGRYIEVASPPCTAAEITSLSDLSWKNFLHHLKDGFIEQVCIVSATEAASEEFLEARPKRAEPKSAREERFAAQSWDALRALGNPVYNIAHELDLVPGSKYFVTRQWPLPRDQVIAIDEFFEGRRKAGHVRESISPHSSPNFCVKKATGGWRIVHAFNKLNDATIPDQTPIPRKDMVFNTMSGSGSTAP</sequence>
<dbReference type="EMBL" id="CAKLBC010000448">
    <property type="protein sequence ID" value="CAH0486430.1"/>
    <property type="molecule type" value="Genomic_DNA"/>
</dbReference>
<dbReference type="PANTHER" id="PTHR24559">
    <property type="entry name" value="TRANSPOSON TY3-I GAG-POL POLYPROTEIN"/>
    <property type="match status" value="1"/>
</dbReference>
<gene>
    <name evidence="2" type="ORF">PFR001_LOCUS2063</name>
</gene>
<keyword evidence="3" id="KW-1185">Reference proteome</keyword>
<name>A0ABN8BX64_9STRA</name>
<dbReference type="InterPro" id="IPR043502">
    <property type="entry name" value="DNA/RNA_pol_sf"/>
</dbReference>
<proteinExistence type="predicted"/>
<dbReference type="InterPro" id="IPR053134">
    <property type="entry name" value="RNA-dir_DNA_polymerase"/>
</dbReference>
<evidence type="ECO:0008006" key="4">
    <source>
        <dbReference type="Google" id="ProtNLM"/>
    </source>
</evidence>
<reference evidence="2 3" key="1">
    <citation type="submission" date="2021-11" db="EMBL/GenBank/DDBJ databases">
        <authorList>
            <person name="Islam A."/>
            <person name="Islam S."/>
            <person name="Flora M.S."/>
            <person name="Rahman M."/>
            <person name="Ziaur R.M."/>
            <person name="Epstein J.H."/>
            <person name="Hassan M."/>
            <person name="Klassen M."/>
            <person name="Woodard K."/>
            <person name="Webb A."/>
            <person name="Webby R.J."/>
            <person name="El Zowalaty M.E."/>
        </authorList>
    </citation>
    <scope>NUCLEOTIDE SEQUENCE [LARGE SCALE GENOMIC DNA]</scope>
    <source>
        <strain evidence="2">Pf1</strain>
    </source>
</reference>
<evidence type="ECO:0000313" key="2">
    <source>
        <dbReference type="EMBL" id="CAH0486430.1"/>
    </source>
</evidence>
<dbReference type="Gene3D" id="3.10.10.10">
    <property type="entry name" value="HIV Type 1 Reverse Transcriptase, subunit A, domain 1"/>
    <property type="match status" value="1"/>
</dbReference>
<feature type="compositionally biased region" description="Basic and acidic residues" evidence="1">
    <location>
        <begin position="7"/>
        <end position="27"/>
    </location>
</feature>
<protein>
    <recommendedName>
        <fullName evidence="4">Reverse transcriptase</fullName>
    </recommendedName>
</protein>
<dbReference type="PANTHER" id="PTHR24559:SF444">
    <property type="entry name" value="REVERSE TRANSCRIPTASE DOMAIN-CONTAINING PROTEIN"/>
    <property type="match status" value="1"/>
</dbReference>
<evidence type="ECO:0000313" key="3">
    <source>
        <dbReference type="Proteomes" id="UP001157938"/>
    </source>
</evidence>